<evidence type="ECO:0000313" key="1">
    <source>
        <dbReference type="EMBL" id="TGK20153.1"/>
    </source>
</evidence>
<gene>
    <name evidence="1" type="ORF">EHO61_06535</name>
</gene>
<organism evidence="1 2">
    <name type="scientific">Leptospira fluminis</name>
    <dbReference type="NCBI Taxonomy" id="2484979"/>
    <lineage>
        <taxon>Bacteria</taxon>
        <taxon>Pseudomonadati</taxon>
        <taxon>Spirochaetota</taxon>
        <taxon>Spirochaetia</taxon>
        <taxon>Leptospirales</taxon>
        <taxon>Leptospiraceae</taxon>
        <taxon>Leptospira</taxon>
    </lineage>
</organism>
<protein>
    <submittedName>
        <fullName evidence="1">Uncharacterized protein</fullName>
    </submittedName>
</protein>
<accession>A0A4R9GSU6</accession>
<proteinExistence type="predicted"/>
<dbReference type="RefSeq" id="WP_135812817.1">
    <property type="nucleotide sequence ID" value="NZ_RQEV01000007.1"/>
</dbReference>
<sequence>MTKLKCNNLTEGESLTRGYEDKGIIKEKKVRVAAKHSLGEFRKMITFAVTSSFSFSVSGLFR</sequence>
<evidence type="ECO:0000313" key="2">
    <source>
        <dbReference type="Proteomes" id="UP000297855"/>
    </source>
</evidence>
<dbReference type="EMBL" id="RQEV01000007">
    <property type="protein sequence ID" value="TGK20153.1"/>
    <property type="molecule type" value="Genomic_DNA"/>
</dbReference>
<name>A0A4R9GSU6_9LEPT</name>
<comment type="caution">
    <text evidence="1">The sequence shown here is derived from an EMBL/GenBank/DDBJ whole genome shotgun (WGS) entry which is preliminary data.</text>
</comment>
<dbReference type="AlphaFoldDB" id="A0A4R9GSU6"/>
<keyword evidence="2" id="KW-1185">Reference proteome</keyword>
<reference evidence="1" key="1">
    <citation type="journal article" date="2019" name="PLoS Negl. Trop. Dis.">
        <title>Revisiting the worldwide diversity of Leptospira species in the environment.</title>
        <authorList>
            <person name="Vincent A.T."/>
            <person name="Schiettekatte O."/>
            <person name="Bourhy P."/>
            <person name="Veyrier F.J."/>
            <person name="Picardeau M."/>
        </authorList>
    </citation>
    <scope>NUCLEOTIDE SEQUENCE [LARGE SCALE GENOMIC DNA]</scope>
    <source>
        <strain evidence="1">SCS5</strain>
    </source>
</reference>
<dbReference type="Proteomes" id="UP000297855">
    <property type="component" value="Unassembled WGS sequence"/>
</dbReference>